<gene>
    <name evidence="3" type="ORF">LTR09_004021</name>
</gene>
<dbReference type="Proteomes" id="UP001271007">
    <property type="component" value="Unassembled WGS sequence"/>
</dbReference>
<keyword evidence="4" id="KW-1185">Reference proteome</keyword>
<comment type="subcellular location">
    <subcellularLocation>
        <location evidence="1">Nucleus</location>
    </subcellularLocation>
</comment>
<dbReference type="PANTHER" id="PTHR37534">
    <property type="entry name" value="TRANSCRIPTIONAL ACTIVATOR PROTEIN UGA3"/>
    <property type="match status" value="1"/>
</dbReference>
<dbReference type="AlphaFoldDB" id="A0AAJ0DQR1"/>
<reference evidence="3" key="1">
    <citation type="submission" date="2023-04" db="EMBL/GenBank/DDBJ databases">
        <title>Black Yeasts Isolated from many extreme environments.</title>
        <authorList>
            <person name="Coleine C."/>
            <person name="Stajich J.E."/>
            <person name="Selbmann L."/>
        </authorList>
    </citation>
    <scope>NUCLEOTIDE SEQUENCE</scope>
    <source>
        <strain evidence="3">CCFEE 5312</strain>
    </source>
</reference>
<name>A0AAJ0DQR1_9PEZI</name>
<dbReference type="GO" id="GO:0045944">
    <property type="term" value="P:positive regulation of transcription by RNA polymerase II"/>
    <property type="evidence" value="ECO:0007669"/>
    <property type="project" value="TreeGrafter"/>
</dbReference>
<keyword evidence="2" id="KW-0539">Nucleus</keyword>
<dbReference type="EMBL" id="JAWDJX010000010">
    <property type="protein sequence ID" value="KAK3054863.1"/>
    <property type="molecule type" value="Genomic_DNA"/>
</dbReference>
<evidence type="ECO:0000256" key="1">
    <source>
        <dbReference type="ARBA" id="ARBA00004123"/>
    </source>
</evidence>
<dbReference type="Pfam" id="PF11951">
    <property type="entry name" value="Fungal_trans_2"/>
    <property type="match status" value="1"/>
</dbReference>
<dbReference type="InterPro" id="IPR021858">
    <property type="entry name" value="Fun_TF"/>
</dbReference>
<organism evidence="3 4">
    <name type="scientific">Extremus antarcticus</name>
    <dbReference type="NCBI Taxonomy" id="702011"/>
    <lineage>
        <taxon>Eukaryota</taxon>
        <taxon>Fungi</taxon>
        <taxon>Dikarya</taxon>
        <taxon>Ascomycota</taxon>
        <taxon>Pezizomycotina</taxon>
        <taxon>Dothideomycetes</taxon>
        <taxon>Dothideomycetidae</taxon>
        <taxon>Mycosphaerellales</taxon>
        <taxon>Extremaceae</taxon>
        <taxon>Extremus</taxon>
    </lineage>
</organism>
<dbReference type="GO" id="GO:0003700">
    <property type="term" value="F:DNA-binding transcription factor activity"/>
    <property type="evidence" value="ECO:0007669"/>
    <property type="project" value="TreeGrafter"/>
</dbReference>
<proteinExistence type="predicted"/>
<sequence>MPTPSSTTQGLSQPVASTDPVLNHTDALALPSIHVPVDSLDTMTLPAVSGADFEISPEMSEDGIFLPGSLYEELHTTLRQNILSTARPQHPSYQVTPARHANGENIASSDNVASETGHAFELGPADPEAEVVLDPLHEYVLWKNWINEIAEWLDMFDTERHFARVLPVMAQTCRHLRYSMLALSSRQIERKHGSIPESVTLSLYSAAVHLLVPQLHHRDTTVLASCVIICVLEMMSCSPKAWRRHLDGCACLVRSMGIFADSRGLERALFLCFMRMDLCGGLISREPTLIPMSEWTSQQSFEADVALFQSRSDVEWRAIYACYLLGCVIRLLFSSSAPDEAGSRRSQDEAEASYSNKWHQLFVALEDWYDTRPAAVLPVVCQKATPAQPFPTLLFSSGAAINGNQLHHTAAIIMLQNIPRLTKRSSNRSILWHARRVCGITIYNDHHGCWVNSIQPLWIAGRVMSHPTEHQAINDIYARIEEETGWGATWRAEDLKQFWGDID</sequence>
<evidence type="ECO:0000313" key="3">
    <source>
        <dbReference type="EMBL" id="KAK3054863.1"/>
    </source>
</evidence>
<dbReference type="GO" id="GO:0005634">
    <property type="term" value="C:nucleus"/>
    <property type="evidence" value="ECO:0007669"/>
    <property type="project" value="UniProtKB-SubCell"/>
</dbReference>
<evidence type="ECO:0000256" key="2">
    <source>
        <dbReference type="ARBA" id="ARBA00023242"/>
    </source>
</evidence>
<protein>
    <submittedName>
        <fullName evidence="3">Uncharacterized protein</fullName>
    </submittedName>
</protein>
<dbReference type="GO" id="GO:0000976">
    <property type="term" value="F:transcription cis-regulatory region binding"/>
    <property type="evidence" value="ECO:0007669"/>
    <property type="project" value="TreeGrafter"/>
</dbReference>
<dbReference type="PANTHER" id="PTHR37534:SF4">
    <property type="entry name" value="ZN(II)2CYS6 TRANSCRIPTION FACTOR (EUROFUNG)"/>
    <property type="match status" value="1"/>
</dbReference>
<comment type="caution">
    <text evidence="3">The sequence shown here is derived from an EMBL/GenBank/DDBJ whole genome shotgun (WGS) entry which is preliminary data.</text>
</comment>
<evidence type="ECO:0000313" key="4">
    <source>
        <dbReference type="Proteomes" id="UP001271007"/>
    </source>
</evidence>
<accession>A0AAJ0DQR1</accession>